<dbReference type="PANTHER" id="PTHR43123:SF4">
    <property type="entry name" value="POLYSACCHARIDE DEACETYLASE"/>
    <property type="match status" value="1"/>
</dbReference>
<dbReference type="STRING" id="105231.A0A1Y1HHV8"/>
<dbReference type="GO" id="GO:0005975">
    <property type="term" value="P:carbohydrate metabolic process"/>
    <property type="evidence" value="ECO:0007669"/>
    <property type="project" value="InterPro"/>
</dbReference>
<dbReference type="GO" id="GO:0016810">
    <property type="term" value="F:hydrolase activity, acting on carbon-nitrogen (but not peptide) bonds"/>
    <property type="evidence" value="ECO:0007669"/>
    <property type="project" value="InterPro"/>
</dbReference>
<evidence type="ECO:0000259" key="1">
    <source>
        <dbReference type="Pfam" id="PF01522"/>
    </source>
</evidence>
<keyword evidence="3" id="KW-1185">Reference proteome</keyword>
<dbReference type="CDD" id="cd10979">
    <property type="entry name" value="CE4_PuuE_like"/>
    <property type="match status" value="1"/>
</dbReference>
<dbReference type="OrthoDB" id="9970124at2759"/>
<organism evidence="2 3">
    <name type="scientific">Klebsormidium nitens</name>
    <name type="common">Green alga</name>
    <name type="synonym">Ulothrix nitens</name>
    <dbReference type="NCBI Taxonomy" id="105231"/>
    <lineage>
        <taxon>Eukaryota</taxon>
        <taxon>Viridiplantae</taxon>
        <taxon>Streptophyta</taxon>
        <taxon>Klebsormidiophyceae</taxon>
        <taxon>Klebsormidiales</taxon>
        <taxon>Klebsormidiaceae</taxon>
        <taxon>Klebsormidium</taxon>
    </lineage>
</organism>
<dbReference type="Gene3D" id="3.20.20.370">
    <property type="entry name" value="Glycoside hydrolase/deacetylase"/>
    <property type="match status" value="1"/>
</dbReference>
<dbReference type="OMA" id="HPYIVGQ"/>
<accession>A0A1Y1HHV8</accession>
<dbReference type="Pfam" id="PF01522">
    <property type="entry name" value="Polysacc_deac_1"/>
    <property type="match status" value="1"/>
</dbReference>
<sequence>MPLPTHSRYDYSPILHRPPWRWPNDTGLAVYIAINLEHFSFGGGLGAQLALPPPTQPDVLNFSWRDYGNRVGAWRLLDLLKEYEFPCSCLVNSEIYSYCPELLKTFQGEGHEIVAHGRGNHERQGGLAEDEERRLIAEATEVLETKGGVRPKGWLSPWISESNVTPDLLQEAGYKYTLNWASDDQPFWMRTRSGSHIVSVPYPQELNDIPTIVPNRRSHVEFVDMIICNLREMERQVERTGQALVMGIALHPYIMGQPFRLHELRRALDVLKMRQSAEKIWLTRAGDVAEYFAGLDLKASEVTEGGQ</sequence>
<dbReference type="AlphaFoldDB" id="A0A1Y1HHV8"/>
<feature type="domain" description="NodB homology" evidence="1">
    <location>
        <begin position="66"/>
        <end position="176"/>
    </location>
</feature>
<name>A0A1Y1HHV8_KLENI</name>
<dbReference type="SUPFAM" id="SSF88713">
    <property type="entry name" value="Glycoside hydrolase/deacetylase"/>
    <property type="match status" value="1"/>
</dbReference>
<dbReference type="InterPro" id="IPR002509">
    <property type="entry name" value="NODB_dom"/>
</dbReference>
<protein>
    <submittedName>
        <fullName evidence="2">Polysaccharide deacetylase</fullName>
    </submittedName>
</protein>
<dbReference type="EMBL" id="DF236956">
    <property type="protein sequence ID" value="GAQ78054.1"/>
    <property type="molecule type" value="Genomic_DNA"/>
</dbReference>
<proteinExistence type="predicted"/>
<evidence type="ECO:0000313" key="3">
    <source>
        <dbReference type="Proteomes" id="UP000054558"/>
    </source>
</evidence>
<reference evidence="2 3" key="1">
    <citation type="journal article" date="2014" name="Nat. Commun.">
        <title>Klebsormidium flaccidum genome reveals primary factors for plant terrestrial adaptation.</title>
        <authorList>
            <person name="Hori K."/>
            <person name="Maruyama F."/>
            <person name="Fujisawa T."/>
            <person name="Togashi T."/>
            <person name="Yamamoto N."/>
            <person name="Seo M."/>
            <person name="Sato S."/>
            <person name="Yamada T."/>
            <person name="Mori H."/>
            <person name="Tajima N."/>
            <person name="Moriyama T."/>
            <person name="Ikeuchi M."/>
            <person name="Watanabe M."/>
            <person name="Wada H."/>
            <person name="Kobayashi K."/>
            <person name="Saito M."/>
            <person name="Masuda T."/>
            <person name="Sasaki-Sekimoto Y."/>
            <person name="Mashiguchi K."/>
            <person name="Awai K."/>
            <person name="Shimojima M."/>
            <person name="Masuda S."/>
            <person name="Iwai M."/>
            <person name="Nobusawa T."/>
            <person name="Narise T."/>
            <person name="Kondo S."/>
            <person name="Saito H."/>
            <person name="Sato R."/>
            <person name="Murakawa M."/>
            <person name="Ihara Y."/>
            <person name="Oshima-Yamada Y."/>
            <person name="Ohtaka K."/>
            <person name="Satoh M."/>
            <person name="Sonobe K."/>
            <person name="Ishii M."/>
            <person name="Ohtani R."/>
            <person name="Kanamori-Sato M."/>
            <person name="Honoki R."/>
            <person name="Miyazaki D."/>
            <person name="Mochizuki H."/>
            <person name="Umetsu J."/>
            <person name="Higashi K."/>
            <person name="Shibata D."/>
            <person name="Kamiya Y."/>
            <person name="Sato N."/>
            <person name="Nakamura Y."/>
            <person name="Tabata S."/>
            <person name="Ida S."/>
            <person name="Kurokawa K."/>
            <person name="Ohta H."/>
        </authorList>
    </citation>
    <scope>NUCLEOTIDE SEQUENCE [LARGE SCALE GENOMIC DNA]</scope>
    <source>
        <strain evidence="2 3">NIES-2285</strain>
    </source>
</reference>
<dbReference type="InterPro" id="IPR011330">
    <property type="entry name" value="Glyco_hydro/deAcase_b/a-brl"/>
</dbReference>
<evidence type="ECO:0000313" key="2">
    <source>
        <dbReference type="EMBL" id="GAQ78054.1"/>
    </source>
</evidence>
<dbReference type="Proteomes" id="UP000054558">
    <property type="component" value="Unassembled WGS sequence"/>
</dbReference>
<gene>
    <name evidence="2" type="ORF">KFL_000070240</name>
</gene>
<dbReference type="PANTHER" id="PTHR43123">
    <property type="entry name" value="POLYSACCHARIDE DEACETYLASE-RELATED"/>
    <property type="match status" value="1"/>
</dbReference>